<evidence type="ECO:0000256" key="5">
    <source>
        <dbReference type="ARBA" id="ARBA00023065"/>
    </source>
</evidence>
<dbReference type="InterPro" id="IPR006153">
    <property type="entry name" value="Cation/H_exchanger_TM"/>
</dbReference>
<evidence type="ECO:0000256" key="1">
    <source>
        <dbReference type="ARBA" id="ARBA00004141"/>
    </source>
</evidence>
<comment type="caution">
    <text evidence="10">The sequence shown here is derived from an EMBL/GenBank/DDBJ whole genome shotgun (WGS) entry which is preliminary data.</text>
</comment>
<dbReference type="PANTHER" id="PTHR32468">
    <property type="entry name" value="CATION/H + ANTIPORTER"/>
    <property type="match status" value="1"/>
</dbReference>
<name>A0ABW3XTF0_9ACTN</name>
<keyword evidence="5" id="KW-0406">Ion transport</keyword>
<keyword evidence="2" id="KW-0813">Transport</keyword>
<gene>
    <name evidence="10" type="ORF">ACFQ5X_43360</name>
</gene>
<evidence type="ECO:0000313" key="11">
    <source>
        <dbReference type="Proteomes" id="UP001597058"/>
    </source>
</evidence>
<reference evidence="11" key="1">
    <citation type="journal article" date="2019" name="Int. J. Syst. Evol. Microbiol.">
        <title>The Global Catalogue of Microorganisms (GCM) 10K type strain sequencing project: providing services to taxonomists for standard genome sequencing and annotation.</title>
        <authorList>
            <consortium name="The Broad Institute Genomics Platform"/>
            <consortium name="The Broad Institute Genome Sequencing Center for Infectious Disease"/>
            <person name="Wu L."/>
            <person name="Ma J."/>
        </authorList>
    </citation>
    <scope>NUCLEOTIDE SEQUENCE [LARGE SCALE GENOMIC DNA]</scope>
    <source>
        <strain evidence="11">CGMCC 4.7020</strain>
    </source>
</reference>
<feature type="transmembrane region" description="Helical" evidence="8">
    <location>
        <begin position="330"/>
        <end position="354"/>
    </location>
</feature>
<feature type="transmembrane region" description="Helical" evidence="8">
    <location>
        <begin position="109"/>
        <end position="131"/>
    </location>
</feature>
<dbReference type="Pfam" id="PF00999">
    <property type="entry name" value="Na_H_Exchanger"/>
    <property type="match status" value="1"/>
</dbReference>
<dbReference type="EMBL" id="JBHTMM010000127">
    <property type="protein sequence ID" value="MFD1312600.1"/>
    <property type="molecule type" value="Genomic_DNA"/>
</dbReference>
<feature type="transmembrane region" description="Helical" evidence="8">
    <location>
        <begin position="216"/>
        <end position="235"/>
    </location>
</feature>
<evidence type="ECO:0000259" key="9">
    <source>
        <dbReference type="Pfam" id="PF00999"/>
    </source>
</evidence>
<proteinExistence type="predicted"/>
<feature type="domain" description="Cation/H+ exchanger transmembrane" evidence="9">
    <location>
        <begin position="29"/>
        <end position="411"/>
    </location>
</feature>
<dbReference type="InterPro" id="IPR050794">
    <property type="entry name" value="CPA2_transporter"/>
</dbReference>
<dbReference type="PANTHER" id="PTHR32468:SF0">
    <property type="entry name" value="K(+)_H(+) ANTIPORTER 1"/>
    <property type="match status" value="1"/>
</dbReference>
<comment type="subcellular location">
    <subcellularLocation>
        <location evidence="1">Membrane</location>
        <topology evidence="1">Multi-pass membrane protein</topology>
    </subcellularLocation>
</comment>
<keyword evidence="6 8" id="KW-0472">Membrane</keyword>
<feature type="transmembrane region" description="Helical" evidence="8">
    <location>
        <begin position="181"/>
        <end position="204"/>
    </location>
</feature>
<accession>A0ABW3XTF0</accession>
<dbReference type="RefSeq" id="WP_381233108.1">
    <property type="nucleotide sequence ID" value="NZ_JBHSKH010000008.1"/>
</dbReference>
<feature type="transmembrane region" description="Helical" evidence="8">
    <location>
        <begin position="77"/>
        <end position="97"/>
    </location>
</feature>
<evidence type="ECO:0000256" key="7">
    <source>
        <dbReference type="SAM" id="MobiDB-lite"/>
    </source>
</evidence>
<evidence type="ECO:0000256" key="8">
    <source>
        <dbReference type="SAM" id="Phobius"/>
    </source>
</evidence>
<evidence type="ECO:0000256" key="3">
    <source>
        <dbReference type="ARBA" id="ARBA00022692"/>
    </source>
</evidence>
<dbReference type="Gene3D" id="1.20.1530.20">
    <property type="match status" value="1"/>
</dbReference>
<dbReference type="InterPro" id="IPR038770">
    <property type="entry name" value="Na+/solute_symporter_sf"/>
</dbReference>
<protein>
    <submittedName>
        <fullName evidence="10">Cation:proton antiporter</fullName>
    </submittedName>
</protein>
<keyword evidence="4 8" id="KW-1133">Transmembrane helix</keyword>
<organism evidence="10 11">
    <name type="scientific">Streptomyces kaempferi</name>
    <dbReference type="NCBI Taxonomy" id="333725"/>
    <lineage>
        <taxon>Bacteria</taxon>
        <taxon>Bacillati</taxon>
        <taxon>Actinomycetota</taxon>
        <taxon>Actinomycetes</taxon>
        <taxon>Kitasatosporales</taxon>
        <taxon>Streptomycetaceae</taxon>
        <taxon>Streptomyces</taxon>
    </lineage>
</organism>
<dbReference type="Proteomes" id="UP001597058">
    <property type="component" value="Unassembled WGS sequence"/>
</dbReference>
<evidence type="ECO:0000313" key="10">
    <source>
        <dbReference type="EMBL" id="MFD1312600.1"/>
    </source>
</evidence>
<feature type="region of interest" description="Disordered" evidence="7">
    <location>
        <begin position="420"/>
        <end position="456"/>
    </location>
</feature>
<feature type="transmembrane region" description="Helical" evidence="8">
    <location>
        <begin position="393"/>
        <end position="411"/>
    </location>
</feature>
<feature type="transmembrane region" description="Helical" evidence="8">
    <location>
        <begin position="247"/>
        <end position="265"/>
    </location>
</feature>
<feature type="transmembrane region" description="Helical" evidence="8">
    <location>
        <begin position="305"/>
        <end position="324"/>
    </location>
</feature>
<feature type="transmembrane region" description="Helical" evidence="8">
    <location>
        <begin position="143"/>
        <end position="169"/>
    </location>
</feature>
<sequence length="456" mass="47800">MTTLAAASAQDMKLAIMLADIGVVLVAGAALGRLAQKLRQPVVVGEITAGILLGPSVLGLLPGNLTERLFPVDVRPLLSAVSQVGLILFMFVVGWEFEKRLIRPHARLAAGVSLSSIAMAFGLGVALAPFLYDEHATVAGHHISFVAFATFIGTAMSVTAFPVLARILTENKLLDTRAGSLSLASAAIDDLLAWCLLAYVSALVTADGNYADLARIGLFSAAYVAGMLLVVRPLVARLVWRWAATERWSALLAVLCAGALASAWLTTWIGIHAIFGAFLFGFVMPREPAMVLAEHLRKPMDHVSVVLLPVFFIVTGLGVDLGALTSGDLVALVSIIVVACAGKLVGAILPARLAGFSWREAKDLGLLMNTRGLTELIILNAAVSLGVLDGRMFTMLVIMALVTTAMAGPLLSRRRPVAADVSEAPDASKVPGASRASGEPAPYGPEAAGDFIRPRG</sequence>
<feature type="transmembrane region" description="Helical" evidence="8">
    <location>
        <begin position="12"/>
        <end position="31"/>
    </location>
</feature>
<evidence type="ECO:0000256" key="6">
    <source>
        <dbReference type="ARBA" id="ARBA00023136"/>
    </source>
</evidence>
<feature type="transmembrane region" description="Helical" evidence="8">
    <location>
        <begin position="43"/>
        <end position="65"/>
    </location>
</feature>
<evidence type="ECO:0000256" key="2">
    <source>
        <dbReference type="ARBA" id="ARBA00022448"/>
    </source>
</evidence>
<keyword evidence="3 8" id="KW-0812">Transmembrane</keyword>
<evidence type="ECO:0000256" key="4">
    <source>
        <dbReference type="ARBA" id="ARBA00022989"/>
    </source>
</evidence>
<keyword evidence="11" id="KW-1185">Reference proteome</keyword>